<sequence>MSKVLRSAKVTVIDRNLCNSEEYYNQKPKITKTMLCAGSMGKKRTDTCAGDSGGPLLCEGALRGVTSFGRTVA</sequence>
<comment type="catalytic activity">
    <reaction evidence="5">
        <text>Preferential cleavage: Arg-|-Xaa, Lys-|-Xaa.</text>
        <dbReference type="EC" id="3.4.21.4"/>
    </reaction>
</comment>
<dbReference type="InterPro" id="IPR001254">
    <property type="entry name" value="Trypsin_dom"/>
</dbReference>
<accession>A0A0E9W661</accession>
<keyword evidence="3" id="KW-0378">Hydrolase</keyword>
<dbReference type="InterPro" id="IPR009003">
    <property type="entry name" value="Peptidase_S1_PA"/>
</dbReference>
<comment type="subcellular location">
    <subcellularLocation>
        <location evidence="1">Secreted</location>
        <location evidence="1">Extracellular space</location>
    </subcellularLocation>
</comment>
<name>A0A0E9W661_ANGAN</name>
<evidence type="ECO:0000256" key="3">
    <source>
        <dbReference type="ARBA" id="ARBA00022801"/>
    </source>
</evidence>
<evidence type="ECO:0000256" key="6">
    <source>
        <dbReference type="ARBA" id="ARBA00038868"/>
    </source>
</evidence>
<evidence type="ECO:0000313" key="8">
    <source>
        <dbReference type="EMBL" id="JAH85859.1"/>
    </source>
</evidence>
<dbReference type="InterPro" id="IPR050127">
    <property type="entry name" value="Serine_Proteases_S1"/>
</dbReference>
<evidence type="ECO:0000256" key="2">
    <source>
        <dbReference type="ARBA" id="ARBA00022670"/>
    </source>
</evidence>
<keyword evidence="2" id="KW-0645">Protease</keyword>
<dbReference type="PANTHER" id="PTHR24264">
    <property type="entry name" value="TRYPSIN-RELATED"/>
    <property type="match status" value="1"/>
</dbReference>
<reference evidence="8" key="1">
    <citation type="submission" date="2014-11" db="EMBL/GenBank/DDBJ databases">
        <authorList>
            <person name="Amaro Gonzalez C."/>
        </authorList>
    </citation>
    <scope>NUCLEOTIDE SEQUENCE</scope>
</reference>
<reference evidence="8" key="2">
    <citation type="journal article" date="2015" name="Fish Shellfish Immunol.">
        <title>Early steps in the European eel (Anguilla anguilla)-Vibrio vulnificus interaction in the gills: Role of the RtxA13 toxin.</title>
        <authorList>
            <person name="Callol A."/>
            <person name="Pajuelo D."/>
            <person name="Ebbesson L."/>
            <person name="Teles M."/>
            <person name="MacKenzie S."/>
            <person name="Amaro C."/>
        </authorList>
    </citation>
    <scope>NUCLEOTIDE SEQUENCE</scope>
</reference>
<dbReference type="GO" id="GO:0005615">
    <property type="term" value="C:extracellular space"/>
    <property type="evidence" value="ECO:0007669"/>
    <property type="project" value="TreeGrafter"/>
</dbReference>
<organism evidence="8">
    <name type="scientific">Anguilla anguilla</name>
    <name type="common">European freshwater eel</name>
    <name type="synonym">Muraena anguilla</name>
    <dbReference type="NCBI Taxonomy" id="7936"/>
    <lineage>
        <taxon>Eukaryota</taxon>
        <taxon>Metazoa</taxon>
        <taxon>Chordata</taxon>
        <taxon>Craniata</taxon>
        <taxon>Vertebrata</taxon>
        <taxon>Euteleostomi</taxon>
        <taxon>Actinopterygii</taxon>
        <taxon>Neopterygii</taxon>
        <taxon>Teleostei</taxon>
        <taxon>Anguilliformes</taxon>
        <taxon>Anguillidae</taxon>
        <taxon>Anguilla</taxon>
    </lineage>
</organism>
<dbReference type="PROSITE" id="PS50240">
    <property type="entry name" value="TRYPSIN_DOM"/>
    <property type="match status" value="1"/>
</dbReference>
<evidence type="ECO:0000259" key="7">
    <source>
        <dbReference type="PROSITE" id="PS50240"/>
    </source>
</evidence>
<evidence type="ECO:0000256" key="5">
    <source>
        <dbReference type="ARBA" id="ARBA00036320"/>
    </source>
</evidence>
<feature type="domain" description="Peptidase S1" evidence="7">
    <location>
        <begin position="1"/>
        <end position="73"/>
    </location>
</feature>
<evidence type="ECO:0000256" key="4">
    <source>
        <dbReference type="ARBA" id="ARBA00022825"/>
    </source>
</evidence>
<dbReference type="GO" id="GO:0004252">
    <property type="term" value="F:serine-type endopeptidase activity"/>
    <property type="evidence" value="ECO:0007669"/>
    <property type="project" value="UniProtKB-EC"/>
</dbReference>
<evidence type="ECO:0000256" key="1">
    <source>
        <dbReference type="ARBA" id="ARBA00004239"/>
    </source>
</evidence>
<dbReference type="GO" id="GO:0006508">
    <property type="term" value="P:proteolysis"/>
    <property type="evidence" value="ECO:0007669"/>
    <property type="project" value="UniProtKB-KW"/>
</dbReference>
<dbReference type="Gene3D" id="2.40.10.10">
    <property type="entry name" value="Trypsin-like serine proteases"/>
    <property type="match status" value="1"/>
</dbReference>
<dbReference type="InterPro" id="IPR043504">
    <property type="entry name" value="Peptidase_S1_PA_chymotrypsin"/>
</dbReference>
<dbReference type="EC" id="3.4.21.4" evidence="6"/>
<protein>
    <recommendedName>
        <fullName evidence="6">trypsin</fullName>
        <ecNumber evidence="6">3.4.21.4</ecNumber>
    </recommendedName>
</protein>
<dbReference type="PROSITE" id="PS00135">
    <property type="entry name" value="TRYPSIN_SER"/>
    <property type="match status" value="1"/>
</dbReference>
<dbReference type="EMBL" id="GBXM01022718">
    <property type="protein sequence ID" value="JAH85859.1"/>
    <property type="molecule type" value="Transcribed_RNA"/>
</dbReference>
<dbReference type="InterPro" id="IPR033116">
    <property type="entry name" value="TRYPSIN_SER"/>
</dbReference>
<dbReference type="SUPFAM" id="SSF50494">
    <property type="entry name" value="Trypsin-like serine proteases"/>
    <property type="match status" value="1"/>
</dbReference>
<dbReference type="PANTHER" id="PTHR24264:SF54">
    <property type="entry name" value="PEPTIDASE S1 DOMAIN-CONTAINING PROTEIN"/>
    <property type="match status" value="1"/>
</dbReference>
<proteinExistence type="predicted"/>
<dbReference type="AlphaFoldDB" id="A0A0E9W661"/>
<keyword evidence="4" id="KW-0720">Serine protease</keyword>
<dbReference type="Pfam" id="PF00089">
    <property type="entry name" value="Trypsin"/>
    <property type="match status" value="1"/>
</dbReference>